<sequence>MKSLRCPRASLSQQSQCPLSWVCKAAALGPCQFSIRLRPLLGMRIYRLSCPMKNLRCPYASLSQKSQCPLYWVCKAAALGPCQFSARLWSLLGMRMLVGASSTPGQLLHVL</sequence>
<proteinExistence type="predicted"/>
<reference evidence="1 2" key="1">
    <citation type="submission" date="2022-03" db="EMBL/GenBank/DDBJ databases">
        <title>A chromosomal length assembly of Cordylochernes scorpioides.</title>
        <authorList>
            <person name="Zeh D."/>
            <person name="Zeh J."/>
        </authorList>
    </citation>
    <scope>NUCLEOTIDE SEQUENCE [LARGE SCALE GENOMIC DNA]</scope>
    <source>
        <strain evidence="1">IN4F17</strain>
        <tissue evidence="1">Whole Body</tissue>
    </source>
</reference>
<protein>
    <submittedName>
        <fullName evidence="1">Uncharacterized protein</fullName>
    </submittedName>
</protein>
<dbReference type="EMBL" id="CP092886">
    <property type="protein sequence ID" value="UYV84216.1"/>
    <property type="molecule type" value="Genomic_DNA"/>
</dbReference>
<accession>A0ABY6LT01</accession>
<dbReference type="Proteomes" id="UP001235939">
    <property type="component" value="Chromosome X"/>
</dbReference>
<name>A0ABY6LT01_9ARAC</name>
<organism evidence="1 2">
    <name type="scientific">Cordylochernes scorpioides</name>
    <dbReference type="NCBI Taxonomy" id="51811"/>
    <lineage>
        <taxon>Eukaryota</taxon>
        <taxon>Metazoa</taxon>
        <taxon>Ecdysozoa</taxon>
        <taxon>Arthropoda</taxon>
        <taxon>Chelicerata</taxon>
        <taxon>Arachnida</taxon>
        <taxon>Pseudoscorpiones</taxon>
        <taxon>Cheliferoidea</taxon>
        <taxon>Chernetidae</taxon>
        <taxon>Cordylochernes</taxon>
    </lineage>
</organism>
<keyword evidence="2" id="KW-1185">Reference proteome</keyword>
<gene>
    <name evidence="1" type="ORF">LAZ67_X001549</name>
</gene>
<evidence type="ECO:0000313" key="1">
    <source>
        <dbReference type="EMBL" id="UYV84216.1"/>
    </source>
</evidence>
<evidence type="ECO:0000313" key="2">
    <source>
        <dbReference type="Proteomes" id="UP001235939"/>
    </source>
</evidence>